<comment type="caution">
    <text evidence="5">Lacks conserved residue(s) required for the propagation of feature annotation.</text>
</comment>
<evidence type="ECO:0000256" key="3">
    <source>
        <dbReference type="ARBA" id="ARBA00022679"/>
    </source>
</evidence>
<dbReference type="InterPro" id="IPR029035">
    <property type="entry name" value="DHS-like_NAD/FAD-binding_dom"/>
</dbReference>
<evidence type="ECO:0000256" key="2">
    <source>
        <dbReference type="ARBA" id="ARBA00006924"/>
    </source>
</evidence>
<dbReference type="InterPro" id="IPR026590">
    <property type="entry name" value="Ssirtuin_cat_dom"/>
</dbReference>
<proteinExistence type="inferred from homology"/>
<dbReference type="Pfam" id="PF02146">
    <property type="entry name" value="SIR2"/>
    <property type="match status" value="1"/>
</dbReference>
<keyword evidence="3" id="KW-0808">Transferase</keyword>
<dbReference type="PROSITE" id="PS50305">
    <property type="entry name" value="SIRTUIN"/>
    <property type="match status" value="1"/>
</dbReference>
<feature type="domain" description="Deacetylase sirtuin-type" evidence="6">
    <location>
        <begin position="1"/>
        <end position="285"/>
    </location>
</feature>
<evidence type="ECO:0000313" key="7">
    <source>
        <dbReference type="EMBL" id="PWN28731.1"/>
    </source>
</evidence>
<dbReference type="GeneID" id="37030566"/>
<dbReference type="Gene3D" id="3.30.1600.10">
    <property type="entry name" value="SIR2/SIRT2 'Small Domain"/>
    <property type="match status" value="1"/>
</dbReference>
<dbReference type="STRING" id="1569628.A0A316UWM7"/>
<dbReference type="InterPro" id="IPR050134">
    <property type="entry name" value="NAD-dep_sirtuin_deacylases"/>
</dbReference>
<dbReference type="RefSeq" id="XP_025363343.1">
    <property type="nucleotide sequence ID" value="XM_025508743.1"/>
</dbReference>
<dbReference type="Gene3D" id="3.40.50.1220">
    <property type="entry name" value="TPP-binding domain"/>
    <property type="match status" value="1"/>
</dbReference>
<protein>
    <submittedName>
        <fullName evidence="7">DHS-like NAD/FAD-binding domain-containing protein</fullName>
    </submittedName>
</protein>
<evidence type="ECO:0000313" key="8">
    <source>
        <dbReference type="Proteomes" id="UP000245884"/>
    </source>
</evidence>
<dbReference type="GO" id="GO:0017136">
    <property type="term" value="F:histone deacetylase activity, NAD-dependent"/>
    <property type="evidence" value="ECO:0007669"/>
    <property type="project" value="TreeGrafter"/>
</dbReference>
<dbReference type="OrthoDB" id="424302at2759"/>
<dbReference type="GO" id="GO:0005739">
    <property type="term" value="C:mitochondrion"/>
    <property type="evidence" value="ECO:0007669"/>
    <property type="project" value="UniProtKB-SubCell"/>
</dbReference>
<keyword evidence="4" id="KW-0520">NAD</keyword>
<name>A0A316UWM7_9BASI</name>
<reference evidence="7 8" key="1">
    <citation type="journal article" date="2018" name="Mol. Biol. Evol.">
        <title>Broad Genomic Sampling Reveals a Smut Pathogenic Ancestry of the Fungal Clade Ustilaginomycotina.</title>
        <authorList>
            <person name="Kijpornyongpan T."/>
            <person name="Mondo S.J."/>
            <person name="Barry K."/>
            <person name="Sandor L."/>
            <person name="Lee J."/>
            <person name="Lipzen A."/>
            <person name="Pangilinan J."/>
            <person name="LaButti K."/>
            <person name="Hainaut M."/>
            <person name="Henrissat B."/>
            <person name="Grigoriev I.V."/>
            <person name="Spatafora J.W."/>
            <person name="Aime M.C."/>
        </authorList>
    </citation>
    <scope>NUCLEOTIDE SEQUENCE [LARGE SCALE GENOMIC DNA]</scope>
    <source>
        <strain evidence="7 8">MCA 5214</strain>
    </source>
</reference>
<dbReference type="GO" id="GO:0070403">
    <property type="term" value="F:NAD+ binding"/>
    <property type="evidence" value="ECO:0007669"/>
    <property type="project" value="InterPro"/>
</dbReference>
<organism evidence="7 8">
    <name type="scientific">Jaminaea rosea</name>
    <dbReference type="NCBI Taxonomy" id="1569628"/>
    <lineage>
        <taxon>Eukaryota</taxon>
        <taxon>Fungi</taxon>
        <taxon>Dikarya</taxon>
        <taxon>Basidiomycota</taxon>
        <taxon>Ustilaginomycotina</taxon>
        <taxon>Exobasidiomycetes</taxon>
        <taxon>Microstromatales</taxon>
        <taxon>Microstromatales incertae sedis</taxon>
        <taxon>Jaminaea</taxon>
    </lineage>
</organism>
<dbReference type="PANTHER" id="PTHR11085:SF10">
    <property type="entry name" value="NAD-DEPENDENT PROTEIN DEACYLASE SIRTUIN-5, MITOCHONDRIAL-RELATED"/>
    <property type="match status" value="1"/>
</dbReference>
<keyword evidence="8" id="KW-1185">Reference proteome</keyword>
<dbReference type="EMBL" id="KZ819664">
    <property type="protein sequence ID" value="PWN28731.1"/>
    <property type="molecule type" value="Genomic_DNA"/>
</dbReference>
<dbReference type="PANTHER" id="PTHR11085">
    <property type="entry name" value="NAD-DEPENDENT PROTEIN DEACYLASE SIRTUIN-5, MITOCHONDRIAL-RELATED"/>
    <property type="match status" value="1"/>
</dbReference>
<accession>A0A316UWM7</accession>
<evidence type="ECO:0000256" key="4">
    <source>
        <dbReference type="ARBA" id="ARBA00023027"/>
    </source>
</evidence>
<evidence type="ECO:0000256" key="5">
    <source>
        <dbReference type="PROSITE-ProRule" id="PRU00236"/>
    </source>
</evidence>
<dbReference type="Proteomes" id="UP000245884">
    <property type="component" value="Unassembled WGS sequence"/>
</dbReference>
<dbReference type="SUPFAM" id="SSF52467">
    <property type="entry name" value="DHS-like NAD/FAD-binding domain"/>
    <property type="match status" value="1"/>
</dbReference>
<evidence type="ECO:0000256" key="1">
    <source>
        <dbReference type="ARBA" id="ARBA00004173"/>
    </source>
</evidence>
<comment type="similarity">
    <text evidence="2">Belongs to the sirtuin family. Class I subfamily.</text>
</comment>
<sequence length="285" mass="30443">MCTNADRFASFSPLVPTFRGPGGLWRSHDPLSLATPAAFQSDPSQVWQFYHWRRQACLSAKPNAAHEAISWLSSKQGHEATFPAASSPSRRFRLVTQNVDGLSKRANDALSKSIDSGGAPLDPLEMHGSLFRTMCTSCGDQQWNFDSPICDSLRGTEDTSKPLARLSLDKLPRCKSARCNDAVDGGGLLRPGVVWFGESIPLLDTIAPLVERCDLLLVLGTSSTVYPAAGFAAQVRARGGKVAVFNLDGGEETGSGEADFFFQGPVEETLPTALGLASPSSAARA</sequence>
<gene>
    <name evidence="7" type="ORF">BDZ90DRAFT_270059</name>
</gene>
<dbReference type="GO" id="GO:0005634">
    <property type="term" value="C:nucleus"/>
    <property type="evidence" value="ECO:0007669"/>
    <property type="project" value="TreeGrafter"/>
</dbReference>
<comment type="subcellular location">
    <subcellularLocation>
        <location evidence="1">Mitochondrion</location>
    </subcellularLocation>
</comment>
<dbReference type="AlphaFoldDB" id="A0A316UWM7"/>
<evidence type="ECO:0000259" key="6">
    <source>
        <dbReference type="PROSITE" id="PS50305"/>
    </source>
</evidence>
<dbReference type="InterPro" id="IPR026591">
    <property type="entry name" value="Sirtuin_cat_small_dom_sf"/>
</dbReference>
<dbReference type="InterPro" id="IPR003000">
    <property type="entry name" value="Sirtuin"/>
</dbReference>